<dbReference type="InterPro" id="IPR036086">
    <property type="entry name" value="ParB/Sulfiredoxin_sf"/>
</dbReference>
<dbReference type="InterPro" id="IPR004437">
    <property type="entry name" value="ParB/RepB/Spo0J"/>
</dbReference>
<dbReference type="RefSeq" id="WP_116015972.1">
    <property type="nucleotide sequence ID" value="NZ_QUOT01000001.1"/>
</dbReference>
<gene>
    <name evidence="8" type="ORF">DXX94_11410</name>
</gene>
<dbReference type="Pfam" id="PF02195">
    <property type="entry name" value="ParB_N"/>
    <property type="match status" value="1"/>
</dbReference>
<proteinExistence type="inferred from homology"/>
<dbReference type="CDD" id="cd16393">
    <property type="entry name" value="SPO0J_N"/>
    <property type="match status" value="1"/>
</dbReference>
<reference evidence="9" key="1">
    <citation type="submission" date="2018-08" db="EMBL/GenBank/DDBJ databases">
        <title>Thalassotalea euphylliae genome.</title>
        <authorList>
            <person name="Summers S."/>
            <person name="Rice S.A."/>
            <person name="Freckelton M.L."/>
            <person name="Nedved B.T."/>
            <person name="Hadfield M.G."/>
        </authorList>
    </citation>
    <scope>NUCLEOTIDE SEQUENCE [LARGE SCALE GENOMIC DNA]</scope>
    <source>
        <strain evidence="9">H3</strain>
    </source>
</reference>
<dbReference type="NCBIfam" id="TIGR00180">
    <property type="entry name" value="parB_part"/>
    <property type="match status" value="1"/>
</dbReference>
<dbReference type="PANTHER" id="PTHR33375:SF1">
    <property type="entry name" value="CHROMOSOME-PARTITIONING PROTEIN PARB-RELATED"/>
    <property type="match status" value="1"/>
</dbReference>
<dbReference type="Gene3D" id="3.90.1530.30">
    <property type="match status" value="1"/>
</dbReference>
<evidence type="ECO:0000256" key="3">
    <source>
        <dbReference type="ARBA" id="ARBA00022829"/>
    </source>
</evidence>
<evidence type="ECO:0000313" key="9">
    <source>
        <dbReference type="Proteomes" id="UP000256899"/>
    </source>
</evidence>
<evidence type="ECO:0000256" key="1">
    <source>
        <dbReference type="ARBA" id="ARBA00006295"/>
    </source>
</evidence>
<keyword evidence="4" id="KW-0238">DNA-binding</keyword>
<comment type="function">
    <text evidence="5">Involved in chromosome partition. Localize to both poles of the predivisional cell following completion of DNA replication. Binds to the DNA origin of replication.</text>
</comment>
<dbReference type="GO" id="GO:0007059">
    <property type="term" value="P:chromosome segregation"/>
    <property type="evidence" value="ECO:0007669"/>
    <property type="project" value="UniProtKB-KW"/>
</dbReference>
<dbReference type="SMART" id="SM00470">
    <property type="entry name" value="ParB"/>
    <property type="match status" value="1"/>
</dbReference>
<dbReference type="GO" id="GO:0045881">
    <property type="term" value="P:positive regulation of sporulation resulting in formation of a cellular spore"/>
    <property type="evidence" value="ECO:0007669"/>
    <property type="project" value="TreeGrafter"/>
</dbReference>
<evidence type="ECO:0000256" key="2">
    <source>
        <dbReference type="ARBA" id="ARBA00022372"/>
    </source>
</evidence>
<evidence type="ECO:0000313" key="8">
    <source>
        <dbReference type="EMBL" id="REL31268.1"/>
    </source>
</evidence>
<comment type="caution">
    <text evidence="8">The sequence shown here is derived from an EMBL/GenBank/DDBJ whole genome shotgun (WGS) entry which is preliminary data.</text>
</comment>
<dbReference type="FunFam" id="3.90.1530.30:FF:000001">
    <property type="entry name" value="Chromosome partitioning protein ParB"/>
    <property type="match status" value="1"/>
</dbReference>
<dbReference type="Gene3D" id="1.10.10.2830">
    <property type="match status" value="1"/>
</dbReference>
<organism evidence="8 9">
    <name type="scientific">Thalassotalea euphylliae</name>
    <dbReference type="NCBI Taxonomy" id="1655234"/>
    <lineage>
        <taxon>Bacteria</taxon>
        <taxon>Pseudomonadati</taxon>
        <taxon>Pseudomonadota</taxon>
        <taxon>Gammaproteobacteria</taxon>
        <taxon>Alteromonadales</taxon>
        <taxon>Colwelliaceae</taxon>
        <taxon>Thalassotalea</taxon>
    </lineage>
</organism>
<dbReference type="InterPro" id="IPR041468">
    <property type="entry name" value="HTH_ParB/Spo0J"/>
</dbReference>
<dbReference type="InterPro" id="IPR050336">
    <property type="entry name" value="Chromosome_partition/occlusion"/>
</dbReference>
<dbReference type="PANTHER" id="PTHR33375">
    <property type="entry name" value="CHROMOSOME-PARTITIONING PROTEIN PARB-RELATED"/>
    <property type="match status" value="1"/>
</dbReference>
<dbReference type="InterPro" id="IPR057240">
    <property type="entry name" value="ParB_dimer_C"/>
</dbReference>
<dbReference type="SUPFAM" id="SSF110849">
    <property type="entry name" value="ParB/Sulfiredoxin"/>
    <property type="match status" value="1"/>
</dbReference>
<feature type="domain" description="ParB-like N-terminal" evidence="7">
    <location>
        <begin position="44"/>
        <end position="134"/>
    </location>
</feature>
<dbReference type="Pfam" id="PF23552">
    <property type="entry name" value="ParB_C"/>
    <property type="match status" value="1"/>
</dbReference>
<sequence>MSPAKRRGLGRGLDALLTQAPKADENVDNDMQDVSAAPEKGELRKLPIEQLQPGKYQPRKDMSPDALEELSSSIKAQGIIQPIVVRSVGDHQYEIIAGERRWRAAQLAELAEVPCLVKDVADEAAVAIALIENIQREDLNAMEEAIALERLLTEFELTHQEVAEAVGKSRTTVTNLLRLNNLNDEVKTLLEHGDIEMGHARALLSLEGDVQNTTARTVVAKELTVRETEALIKKVQEPPAEKAPQQPDPNTVSLEQRLAERLGSQVSISHNKKGKGKLVISYTNLEELDGILAKIH</sequence>
<protein>
    <recommendedName>
        <fullName evidence="2">Probable chromosome-partitioning protein ParB</fullName>
    </recommendedName>
</protein>
<dbReference type="GO" id="GO:0005694">
    <property type="term" value="C:chromosome"/>
    <property type="evidence" value="ECO:0007669"/>
    <property type="project" value="TreeGrafter"/>
</dbReference>
<evidence type="ECO:0000259" key="7">
    <source>
        <dbReference type="SMART" id="SM00470"/>
    </source>
</evidence>
<accession>A0A3E0U2W9</accession>
<dbReference type="FunFam" id="1.10.10.2830:FF:000001">
    <property type="entry name" value="Chromosome partitioning protein ParB"/>
    <property type="match status" value="1"/>
</dbReference>
<evidence type="ECO:0000256" key="5">
    <source>
        <dbReference type="ARBA" id="ARBA00025472"/>
    </source>
</evidence>
<evidence type="ECO:0000256" key="4">
    <source>
        <dbReference type="ARBA" id="ARBA00023125"/>
    </source>
</evidence>
<name>A0A3E0U2W9_9GAMM</name>
<evidence type="ECO:0000256" key="6">
    <source>
        <dbReference type="SAM" id="MobiDB-lite"/>
    </source>
</evidence>
<keyword evidence="9" id="KW-1185">Reference proteome</keyword>
<dbReference type="GO" id="GO:0003677">
    <property type="term" value="F:DNA binding"/>
    <property type="evidence" value="ECO:0007669"/>
    <property type="project" value="UniProtKB-KW"/>
</dbReference>
<dbReference type="AlphaFoldDB" id="A0A3E0U2W9"/>
<dbReference type="Proteomes" id="UP000256899">
    <property type="component" value="Unassembled WGS sequence"/>
</dbReference>
<dbReference type="EMBL" id="QUOT01000001">
    <property type="protein sequence ID" value="REL31268.1"/>
    <property type="molecule type" value="Genomic_DNA"/>
</dbReference>
<dbReference type="InterPro" id="IPR003115">
    <property type="entry name" value="ParB_N"/>
</dbReference>
<feature type="region of interest" description="Disordered" evidence="6">
    <location>
        <begin position="1"/>
        <end position="64"/>
    </location>
</feature>
<keyword evidence="3" id="KW-0159">Chromosome partition</keyword>
<dbReference type="Pfam" id="PF17762">
    <property type="entry name" value="HTH_ParB"/>
    <property type="match status" value="1"/>
</dbReference>
<comment type="similarity">
    <text evidence="1">Belongs to the ParB family.</text>
</comment>